<accession>A0A392PZV8</accession>
<evidence type="ECO:0000313" key="1">
    <source>
        <dbReference type="EMBL" id="MCI17257.1"/>
    </source>
</evidence>
<comment type="caution">
    <text evidence="1">The sequence shown here is derived from an EMBL/GenBank/DDBJ whole genome shotgun (WGS) entry which is preliminary data.</text>
</comment>
<proteinExistence type="predicted"/>
<name>A0A392PZV8_9FABA</name>
<dbReference type="EMBL" id="LXQA010104607">
    <property type="protein sequence ID" value="MCI17257.1"/>
    <property type="molecule type" value="Genomic_DNA"/>
</dbReference>
<dbReference type="Proteomes" id="UP000265520">
    <property type="component" value="Unassembled WGS sequence"/>
</dbReference>
<feature type="non-terminal residue" evidence="1">
    <location>
        <position position="1"/>
    </location>
</feature>
<evidence type="ECO:0000313" key="2">
    <source>
        <dbReference type="Proteomes" id="UP000265520"/>
    </source>
</evidence>
<sequence length="41" mass="4856">ANPNTALTHVITFNYCRRRLSVVFGVRVCQYFINHDYGPRR</sequence>
<reference evidence="1 2" key="1">
    <citation type="journal article" date="2018" name="Front. Plant Sci.">
        <title>Red Clover (Trifolium pratense) and Zigzag Clover (T. medium) - A Picture of Genomic Similarities and Differences.</title>
        <authorList>
            <person name="Dluhosova J."/>
            <person name="Istvanek J."/>
            <person name="Nedelnik J."/>
            <person name="Repkova J."/>
        </authorList>
    </citation>
    <scope>NUCLEOTIDE SEQUENCE [LARGE SCALE GENOMIC DNA]</scope>
    <source>
        <strain evidence="2">cv. 10/8</strain>
        <tissue evidence="1">Leaf</tissue>
    </source>
</reference>
<dbReference type="AlphaFoldDB" id="A0A392PZV8"/>
<protein>
    <submittedName>
        <fullName evidence="1">Uncharacterized protein</fullName>
    </submittedName>
</protein>
<organism evidence="1 2">
    <name type="scientific">Trifolium medium</name>
    <dbReference type="NCBI Taxonomy" id="97028"/>
    <lineage>
        <taxon>Eukaryota</taxon>
        <taxon>Viridiplantae</taxon>
        <taxon>Streptophyta</taxon>
        <taxon>Embryophyta</taxon>
        <taxon>Tracheophyta</taxon>
        <taxon>Spermatophyta</taxon>
        <taxon>Magnoliopsida</taxon>
        <taxon>eudicotyledons</taxon>
        <taxon>Gunneridae</taxon>
        <taxon>Pentapetalae</taxon>
        <taxon>rosids</taxon>
        <taxon>fabids</taxon>
        <taxon>Fabales</taxon>
        <taxon>Fabaceae</taxon>
        <taxon>Papilionoideae</taxon>
        <taxon>50 kb inversion clade</taxon>
        <taxon>NPAAA clade</taxon>
        <taxon>Hologalegina</taxon>
        <taxon>IRL clade</taxon>
        <taxon>Trifolieae</taxon>
        <taxon>Trifolium</taxon>
    </lineage>
</organism>
<keyword evidence="2" id="KW-1185">Reference proteome</keyword>